<proteinExistence type="predicted"/>
<organism evidence="2 3">
    <name type="scientific">Fictibacillus halophilus</name>
    <dbReference type="NCBI Taxonomy" id="1610490"/>
    <lineage>
        <taxon>Bacteria</taxon>
        <taxon>Bacillati</taxon>
        <taxon>Bacillota</taxon>
        <taxon>Bacilli</taxon>
        <taxon>Bacillales</taxon>
        <taxon>Fictibacillaceae</taxon>
        <taxon>Fictibacillus</taxon>
    </lineage>
</organism>
<dbReference type="Proteomes" id="UP001549097">
    <property type="component" value="Unassembled WGS sequence"/>
</dbReference>
<sequence length="238" mass="27147">MKKITLIVAISIIVLLGVAFGVYSINSEEMEVTAIGDSLAYGLGDTKDNGYIGDVEKRYEEDLDKQLVVHDFGVPNDTSTDLLKRLKNPEIAETAKSSDVIFINIGTNDFLKSTDRLTKFNKEELTANEEIYKENLNQIIRNIQNKENPKTIYILGIYNPKAKWSDMSVVNKAVSNWNQSTIEVTKKNKNTAYIRTDDLFIDKNKRDYFSDKLHPNEKGYALIGKRVYETIRQSSDFK</sequence>
<accession>A0ABV2LK08</accession>
<evidence type="ECO:0000313" key="2">
    <source>
        <dbReference type="EMBL" id="MET3728469.1"/>
    </source>
</evidence>
<dbReference type="PANTHER" id="PTHR30383">
    <property type="entry name" value="THIOESTERASE 1/PROTEASE 1/LYSOPHOSPHOLIPASE L1"/>
    <property type="match status" value="1"/>
</dbReference>
<name>A0ABV2LK08_9BACL</name>
<comment type="caution">
    <text evidence="2">The sequence shown here is derived from an EMBL/GenBank/DDBJ whole genome shotgun (WGS) entry which is preliminary data.</text>
</comment>
<dbReference type="PANTHER" id="PTHR30383:SF27">
    <property type="entry name" value="SPORE GERMINATION LIPASE LIPC"/>
    <property type="match status" value="1"/>
</dbReference>
<dbReference type="InterPro" id="IPR013830">
    <property type="entry name" value="SGNH_hydro"/>
</dbReference>
<dbReference type="InterPro" id="IPR036514">
    <property type="entry name" value="SGNH_hydro_sf"/>
</dbReference>
<dbReference type="Pfam" id="PF13472">
    <property type="entry name" value="Lipase_GDSL_2"/>
    <property type="match status" value="1"/>
</dbReference>
<evidence type="ECO:0000313" key="3">
    <source>
        <dbReference type="Proteomes" id="UP001549097"/>
    </source>
</evidence>
<protein>
    <submittedName>
        <fullName evidence="2">Lysophospholipase L1-like esterase</fullName>
    </submittedName>
</protein>
<dbReference type="RefSeq" id="WP_198767251.1">
    <property type="nucleotide sequence ID" value="NZ_JAEACF010000001.1"/>
</dbReference>
<gene>
    <name evidence="2" type="ORF">ABID52_002050</name>
</gene>
<evidence type="ECO:0000259" key="1">
    <source>
        <dbReference type="Pfam" id="PF13472"/>
    </source>
</evidence>
<dbReference type="EMBL" id="JBEPMP010000001">
    <property type="protein sequence ID" value="MET3728469.1"/>
    <property type="molecule type" value="Genomic_DNA"/>
</dbReference>
<feature type="domain" description="SGNH hydrolase-type esterase" evidence="1">
    <location>
        <begin position="34"/>
        <end position="222"/>
    </location>
</feature>
<keyword evidence="3" id="KW-1185">Reference proteome</keyword>
<dbReference type="Gene3D" id="3.40.50.1110">
    <property type="entry name" value="SGNH hydrolase"/>
    <property type="match status" value="1"/>
</dbReference>
<dbReference type="InterPro" id="IPR051532">
    <property type="entry name" value="Ester_Hydrolysis_Enzymes"/>
</dbReference>
<dbReference type="SUPFAM" id="SSF52266">
    <property type="entry name" value="SGNH hydrolase"/>
    <property type="match status" value="1"/>
</dbReference>
<reference evidence="2 3" key="1">
    <citation type="submission" date="2024-06" db="EMBL/GenBank/DDBJ databases">
        <title>Genomic Encyclopedia of Type Strains, Phase IV (KMG-IV): sequencing the most valuable type-strain genomes for metagenomic binning, comparative biology and taxonomic classification.</title>
        <authorList>
            <person name="Goeker M."/>
        </authorList>
    </citation>
    <scope>NUCLEOTIDE SEQUENCE [LARGE SCALE GENOMIC DNA]</scope>
    <source>
        <strain evidence="2 3">DSM 100124</strain>
    </source>
</reference>